<reference evidence="2" key="1">
    <citation type="submission" date="2024-04" db="EMBL/GenBank/DDBJ databases">
        <title>Salinicola lusitanus LLJ914,a marine bacterium isolated from the Okinawa Trough.</title>
        <authorList>
            <person name="Li J."/>
        </authorList>
    </citation>
    <scope>NUCLEOTIDE SEQUENCE [LARGE SCALE GENOMIC DNA]</scope>
</reference>
<protein>
    <submittedName>
        <fullName evidence="1">Uncharacterized protein</fullName>
    </submittedName>
</protein>
<dbReference type="AlphaFoldDB" id="A0AAW0MCN7"/>
<name>A0AAW0MCN7_9GOBI</name>
<evidence type="ECO:0000313" key="2">
    <source>
        <dbReference type="Proteomes" id="UP001460270"/>
    </source>
</evidence>
<gene>
    <name evidence="1" type="ORF">WMY93_032095</name>
</gene>
<keyword evidence="2" id="KW-1185">Reference proteome</keyword>
<sequence>MSHRPAPRRWNNWTVSSRIQHKLNNLSILIHSRGRNDFSSDSRPGKLKMTQTSVKEWAKYTRSKFSRCRDTCGCSGSHTRTNGKNSAQLKCFFPGSGLRRSRRLSLFENLATLVYTSLG</sequence>
<comment type="caution">
    <text evidence="1">The sequence shown here is derived from an EMBL/GenBank/DDBJ whole genome shotgun (WGS) entry which is preliminary data.</text>
</comment>
<organism evidence="1 2">
    <name type="scientific">Mugilogobius chulae</name>
    <name type="common">yellowstripe goby</name>
    <dbReference type="NCBI Taxonomy" id="88201"/>
    <lineage>
        <taxon>Eukaryota</taxon>
        <taxon>Metazoa</taxon>
        <taxon>Chordata</taxon>
        <taxon>Craniata</taxon>
        <taxon>Vertebrata</taxon>
        <taxon>Euteleostomi</taxon>
        <taxon>Actinopterygii</taxon>
        <taxon>Neopterygii</taxon>
        <taxon>Teleostei</taxon>
        <taxon>Neoteleostei</taxon>
        <taxon>Acanthomorphata</taxon>
        <taxon>Gobiaria</taxon>
        <taxon>Gobiiformes</taxon>
        <taxon>Gobioidei</taxon>
        <taxon>Gobiidae</taxon>
        <taxon>Gobionellinae</taxon>
        <taxon>Mugilogobius</taxon>
    </lineage>
</organism>
<accession>A0AAW0MCN7</accession>
<evidence type="ECO:0000313" key="1">
    <source>
        <dbReference type="EMBL" id="KAK7877193.1"/>
    </source>
</evidence>
<proteinExistence type="predicted"/>
<dbReference type="Proteomes" id="UP001460270">
    <property type="component" value="Unassembled WGS sequence"/>
</dbReference>
<dbReference type="EMBL" id="JBBPFD010000714">
    <property type="protein sequence ID" value="KAK7877193.1"/>
    <property type="molecule type" value="Genomic_DNA"/>
</dbReference>